<dbReference type="PROSITE" id="PS50005">
    <property type="entry name" value="TPR"/>
    <property type="match status" value="1"/>
</dbReference>
<evidence type="ECO:0000313" key="3">
    <source>
        <dbReference type="EMBL" id="GAA4882141.1"/>
    </source>
</evidence>
<proteinExistence type="predicted"/>
<keyword evidence="1" id="KW-0802">TPR repeat</keyword>
<protein>
    <recommendedName>
        <fullName evidence="2">Anaphase-promoting complex subunit 5 domain-containing protein</fullName>
    </recommendedName>
</protein>
<name>A0ABP9EM44_9ACTN</name>
<dbReference type="Proteomes" id="UP001501752">
    <property type="component" value="Unassembled WGS sequence"/>
</dbReference>
<feature type="repeat" description="TPR" evidence="1">
    <location>
        <begin position="64"/>
        <end position="97"/>
    </location>
</feature>
<dbReference type="Pfam" id="PF13424">
    <property type="entry name" value="TPR_12"/>
    <property type="match status" value="1"/>
</dbReference>
<accession>A0ABP9EM44</accession>
<reference evidence="4" key="1">
    <citation type="journal article" date="2019" name="Int. J. Syst. Evol. Microbiol.">
        <title>The Global Catalogue of Microorganisms (GCM) 10K type strain sequencing project: providing services to taxonomists for standard genome sequencing and annotation.</title>
        <authorList>
            <consortium name="The Broad Institute Genomics Platform"/>
            <consortium name="The Broad Institute Genome Sequencing Center for Infectious Disease"/>
            <person name="Wu L."/>
            <person name="Ma J."/>
        </authorList>
    </citation>
    <scope>NUCLEOTIDE SEQUENCE [LARGE SCALE GENOMIC DNA]</scope>
    <source>
        <strain evidence="4">JCM 13006</strain>
    </source>
</reference>
<dbReference type="Pfam" id="PF12862">
    <property type="entry name" value="ANAPC5"/>
    <property type="match status" value="1"/>
</dbReference>
<evidence type="ECO:0000256" key="1">
    <source>
        <dbReference type="PROSITE-ProRule" id="PRU00339"/>
    </source>
</evidence>
<evidence type="ECO:0000259" key="2">
    <source>
        <dbReference type="Pfam" id="PF12862"/>
    </source>
</evidence>
<dbReference type="SUPFAM" id="SSF48452">
    <property type="entry name" value="TPR-like"/>
    <property type="match status" value="1"/>
</dbReference>
<comment type="caution">
    <text evidence="3">The sequence shown here is derived from an EMBL/GenBank/DDBJ whole genome shotgun (WGS) entry which is preliminary data.</text>
</comment>
<dbReference type="InterPro" id="IPR019734">
    <property type="entry name" value="TPR_rpt"/>
</dbReference>
<organism evidence="3 4">
    <name type="scientific">Kitasatospora terrestris</name>
    <dbReference type="NCBI Taxonomy" id="258051"/>
    <lineage>
        <taxon>Bacteria</taxon>
        <taxon>Bacillati</taxon>
        <taxon>Actinomycetota</taxon>
        <taxon>Actinomycetes</taxon>
        <taxon>Kitasatosporales</taxon>
        <taxon>Streptomycetaceae</taxon>
        <taxon>Kitasatospora</taxon>
    </lineage>
</organism>
<dbReference type="Gene3D" id="1.25.40.10">
    <property type="entry name" value="Tetratricopeptide repeat domain"/>
    <property type="match status" value="1"/>
</dbReference>
<sequence length="161" mass="17489">MGDGAAGLVHGQRALELGVPEDDNVLVTVMASAHLQLNDFVSAEAGYRRAVEIWRQHGNPYNIAVALANLGDSLRGLGRRDEALAALDEALQINEQIGNLKSVTSCLLITGRTHLHFDELDQAATVLQSAVDLAREQRLPAYVQEGTEGLDELRRRRAEPA</sequence>
<dbReference type="EMBL" id="BAABIS010000001">
    <property type="protein sequence ID" value="GAA4882141.1"/>
    <property type="molecule type" value="Genomic_DNA"/>
</dbReference>
<gene>
    <name evidence="3" type="ORF">GCM10023235_73310</name>
</gene>
<dbReference type="RefSeq" id="WP_345701236.1">
    <property type="nucleotide sequence ID" value="NZ_BAABIS010000001.1"/>
</dbReference>
<dbReference type="SMART" id="SM00028">
    <property type="entry name" value="TPR"/>
    <property type="match status" value="3"/>
</dbReference>
<dbReference type="InterPro" id="IPR011990">
    <property type="entry name" value="TPR-like_helical_dom_sf"/>
</dbReference>
<dbReference type="InterPro" id="IPR026000">
    <property type="entry name" value="Apc5_dom"/>
</dbReference>
<feature type="domain" description="Anaphase-promoting complex subunit 5" evidence="2">
    <location>
        <begin position="105"/>
        <end position="138"/>
    </location>
</feature>
<keyword evidence="4" id="KW-1185">Reference proteome</keyword>
<evidence type="ECO:0000313" key="4">
    <source>
        <dbReference type="Proteomes" id="UP001501752"/>
    </source>
</evidence>